<evidence type="ECO:0000256" key="1">
    <source>
        <dbReference type="ARBA" id="ARBA00010641"/>
    </source>
</evidence>
<dbReference type="PANTHER" id="PTHR43133">
    <property type="entry name" value="RNA POLYMERASE ECF-TYPE SIGMA FACTO"/>
    <property type="match status" value="1"/>
</dbReference>
<dbReference type="SUPFAM" id="SSF88659">
    <property type="entry name" value="Sigma3 and sigma4 domains of RNA polymerase sigma factors"/>
    <property type="match status" value="1"/>
</dbReference>
<name>A0A5B9MME7_9BACT</name>
<evidence type="ECO:0000256" key="5">
    <source>
        <dbReference type="ARBA" id="ARBA00023163"/>
    </source>
</evidence>
<gene>
    <name evidence="8" type="ORF">Mal15_66600</name>
</gene>
<dbReference type="NCBIfam" id="TIGR02937">
    <property type="entry name" value="sigma70-ECF"/>
    <property type="match status" value="1"/>
</dbReference>
<organism evidence="8 9">
    <name type="scientific">Stieleria maiorica</name>
    <dbReference type="NCBI Taxonomy" id="2795974"/>
    <lineage>
        <taxon>Bacteria</taxon>
        <taxon>Pseudomonadati</taxon>
        <taxon>Planctomycetota</taxon>
        <taxon>Planctomycetia</taxon>
        <taxon>Pirellulales</taxon>
        <taxon>Pirellulaceae</taxon>
        <taxon>Stieleria</taxon>
    </lineage>
</organism>
<evidence type="ECO:0000313" key="8">
    <source>
        <dbReference type="EMBL" id="QEG02539.1"/>
    </source>
</evidence>
<dbReference type="AlphaFoldDB" id="A0A5B9MME7"/>
<keyword evidence="5" id="KW-0804">Transcription</keyword>
<proteinExistence type="inferred from homology"/>
<dbReference type="GO" id="GO:0016987">
    <property type="term" value="F:sigma factor activity"/>
    <property type="evidence" value="ECO:0007669"/>
    <property type="project" value="UniProtKB-KW"/>
</dbReference>
<keyword evidence="9" id="KW-1185">Reference proteome</keyword>
<evidence type="ECO:0000256" key="3">
    <source>
        <dbReference type="ARBA" id="ARBA00023082"/>
    </source>
</evidence>
<dbReference type="KEGG" id="smam:Mal15_66600"/>
<keyword evidence="3" id="KW-0731">Sigma factor</keyword>
<feature type="compositionally biased region" description="Basic and acidic residues" evidence="6">
    <location>
        <begin position="1"/>
        <end position="15"/>
    </location>
</feature>
<feature type="region of interest" description="Disordered" evidence="6">
    <location>
        <begin position="1"/>
        <end position="23"/>
    </location>
</feature>
<dbReference type="InterPro" id="IPR039425">
    <property type="entry name" value="RNA_pol_sigma-70-like"/>
</dbReference>
<dbReference type="SUPFAM" id="SSF88946">
    <property type="entry name" value="Sigma2 domain of RNA polymerase sigma factors"/>
    <property type="match status" value="1"/>
</dbReference>
<protein>
    <submittedName>
        <fullName evidence="8">RNA polymerase sigma factor RpoE</fullName>
    </submittedName>
</protein>
<dbReference type="Pfam" id="PF04542">
    <property type="entry name" value="Sigma70_r2"/>
    <property type="match status" value="1"/>
</dbReference>
<sequence length="202" mass="22804">MNATPDDRRRPEHPTLSHPFLEGVKQNDPAQWSRLVETFGPIVYRWCRTSGVAESDAADVVQDIFASLARGISGFERQKESGSFRSWLATITRNRVRDHFRRLADRQPAEGGTEALTRLQQQADSLDQSIDGDSIHSPLVRQVLKSVEAEFEPTTWDAFWLTTIESQPASLVAETTGLSVASVYQSKSRVLRKLRRRLSELP</sequence>
<dbReference type="InterPro" id="IPR014284">
    <property type="entry name" value="RNA_pol_sigma-70_dom"/>
</dbReference>
<dbReference type="InterPro" id="IPR013325">
    <property type="entry name" value="RNA_pol_sigma_r2"/>
</dbReference>
<dbReference type="Gene3D" id="1.10.1740.10">
    <property type="match status" value="1"/>
</dbReference>
<evidence type="ECO:0000259" key="7">
    <source>
        <dbReference type="Pfam" id="PF04542"/>
    </source>
</evidence>
<keyword evidence="4" id="KW-0238">DNA-binding</keyword>
<dbReference type="RefSeq" id="WP_147871465.1">
    <property type="nucleotide sequence ID" value="NZ_CP036264.1"/>
</dbReference>
<dbReference type="Proteomes" id="UP000321353">
    <property type="component" value="Chromosome"/>
</dbReference>
<feature type="domain" description="RNA polymerase sigma-70 region 2" evidence="7">
    <location>
        <begin position="35"/>
        <end position="103"/>
    </location>
</feature>
<evidence type="ECO:0000256" key="4">
    <source>
        <dbReference type="ARBA" id="ARBA00023125"/>
    </source>
</evidence>
<evidence type="ECO:0000256" key="6">
    <source>
        <dbReference type="SAM" id="MobiDB-lite"/>
    </source>
</evidence>
<dbReference type="GO" id="GO:0006352">
    <property type="term" value="P:DNA-templated transcription initiation"/>
    <property type="evidence" value="ECO:0007669"/>
    <property type="project" value="InterPro"/>
</dbReference>
<keyword evidence="2" id="KW-0805">Transcription regulation</keyword>
<comment type="similarity">
    <text evidence="1">Belongs to the sigma-70 factor family. ECF subfamily.</text>
</comment>
<dbReference type="PANTHER" id="PTHR43133:SF8">
    <property type="entry name" value="RNA POLYMERASE SIGMA FACTOR HI_1459-RELATED"/>
    <property type="match status" value="1"/>
</dbReference>
<reference evidence="8 9" key="1">
    <citation type="submission" date="2019-02" db="EMBL/GenBank/DDBJ databases">
        <title>Planctomycetal bacteria perform biofilm scaping via a novel small molecule.</title>
        <authorList>
            <person name="Jeske O."/>
            <person name="Boedeker C."/>
            <person name="Wiegand S."/>
            <person name="Breitling P."/>
            <person name="Kallscheuer N."/>
            <person name="Jogler M."/>
            <person name="Rohde M."/>
            <person name="Petersen J."/>
            <person name="Medema M.H."/>
            <person name="Surup F."/>
            <person name="Jogler C."/>
        </authorList>
    </citation>
    <scope>NUCLEOTIDE SEQUENCE [LARGE SCALE GENOMIC DNA]</scope>
    <source>
        <strain evidence="8 9">Mal15</strain>
    </source>
</reference>
<accession>A0A5B9MME7</accession>
<dbReference type="InterPro" id="IPR007627">
    <property type="entry name" value="RNA_pol_sigma70_r2"/>
</dbReference>
<evidence type="ECO:0000313" key="9">
    <source>
        <dbReference type="Proteomes" id="UP000321353"/>
    </source>
</evidence>
<dbReference type="InterPro" id="IPR013324">
    <property type="entry name" value="RNA_pol_sigma_r3/r4-like"/>
</dbReference>
<dbReference type="GO" id="GO:0003677">
    <property type="term" value="F:DNA binding"/>
    <property type="evidence" value="ECO:0007669"/>
    <property type="project" value="UniProtKB-KW"/>
</dbReference>
<evidence type="ECO:0000256" key="2">
    <source>
        <dbReference type="ARBA" id="ARBA00023015"/>
    </source>
</evidence>
<dbReference type="EMBL" id="CP036264">
    <property type="protein sequence ID" value="QEG02539.1"/>
    <property type="molecule type" value="Genomic_DNA"/>
</dbReference>